<sequence>MAGTARARRTDLAAGHGTTIALSILAAATTWLTLTAWRGFVEEPSSYLGRLALLALVVAALGAVLRSTSLARPLVALVQTVVVTALVSQQIAGTPIPLGGASAEISNALTTAIDAARLYQAPVSAEAPPVWPLIVVAGALFLLIVDTVACTYRHVPAAGLALLAIYSVPSGLIDAGPDWRSFVAAAAGFLALLHIDARGHTLVWGRMVGDPASRNGLARPVRDAARASTWTIGVTATALALVLPTFIPVLAVDVFEFGGSGGNGDIRIRKPLVDMRRDLERGEEVPLIRFTTDDPSPSYLRLAVLNRFTGDEWSSGDRDVDGDNLADGELPRPPGLSSTVPVREYRYDLTISEDLDSTWLPTTFPAKAVYAAGDWRYDPTTLDFLSADDDLDTKRMQYSVTSLDPDYGADGRWFGDAASGAVPDELLDAPGVSNAVRDLARAVTEAGGNDYERATLLQRWFREDGGFTYDLRAAPNGTGNDTLDHFLSAEGRVGYCEQFASAMAVMARSLGIPARVAVGFLKPTNYTDGTWEYTSHDLHAWPELYFADAGWVRFEPTPADRAPDVPPYSRSDIDSGGFPEPSAPTTSASASSGGSDPTAPERRPEQDRAEPDTTADDAAAQEDGGIHPLVVVACLIAALLVLLLLIGPPLLRGRHRRAGLHGGPEEIWTELRATVRDLGASWPEGRSPREVGVVLAGQLGDPTAPPDPDIERPRTGPSAAPAAADALERIVDRVERTRYARDGSPAAGGVATLAPPSLADDAHLVITALEAGVTARARRRARWMPRSIWRH</sequence>
<evidence type="ECO:0000313" key="5">
    <source>
        <dbReference type="Proteomes" id="UP000307087"/>
    </source>
</evidence>
<accession>A0A4S8NTU0</accession>
<feature type="region of interest" description="Disordered" evidence="1">
    <location>
        <begin position="314"/>
        <end position="339"/>
    </location>
</feature>
<feature type="compositionally biased region" description="Basic and acidic residues" evidence="1">
    <location>
        <begin position="599"/>
        <end position="611"/>
    </location>
</feature>
<protein>
    <submittedName>
        <fullName evidence="4">Transglutaminase domain-containing protein</fullName>
    </submittedName>
</protein>
<dbReference type="RefSeq" id="WP_136561253.1">
    <property type="nucleotide sequence ID" value="NZ_BAABLS010000002.1"/>
</dbReference>
<name>A0A4S8NTU0_9ACTN</name>
<evidence type="ECO:0000259" key="3">
    <source>
        <dbReference type="SMART" id="SM00460"/>
    </source>
</evidence>
<reference evidence="4 5" key="1">
    <citation type="journal article" date="2009" name="Int. J. Syst. Evol. Microbiol.">
        <title>Nocardioides caeni sp. nov., isolated from wastewater.</title>
        <authorList>
            <person name="Yoon J.H."/>
            <person name="Kang S.J."/>
            <person name="Park S."/>
            <person name="Kim W."/>
            <person name="Oh T.K."/>
        </authorList>
    </citation>
    <scope>NUCLEOTIDE SEQUENCE [LARGE SCALE GENOMIC DNA]</scope>
    <source>
        <strain evidence="4 5">DSM 23134</strain>
    </source>
</reference>
<dbReference type="OrthoDB" id="9804023at2"/>
<feature type="compositionally biased region" description="Low complexity" evidence="1">
    <location>
        <begin position="583"/>
        <end position="598"/>
    </location>
</feature>
<dbReference type="SUPFAM" id="SSF54001">
    <property type="entry name" value="Cysteine proteinases"/>
    <property type="match status" value="1"/>
</dbReference>
<dbReference type="EMBL" id="STGW01000001">
    <property type="protein sequence ID" value="THV18539.1"/>
    <property type="molecule type" value="Genomic_DNA"/>
</dbReference>
<dbReference type="Gene3D" id="3.10.620.30">
    <property type="match status" value="1"/>
</dbReference>
<feature type="region of interest" description="Disordered" evidence="1">
    <location>
        <begin position="699"/>
        <end position="722"/>
    </location>
</feature>
<feature type="transmembrane region" description="Helical" evidence="2">
    <location>
        <begin position="229"/>
        <end position="251"/>
    </location>
</feature>
<feature type="transmembrane region" description="Helical" evidence="2">
    <location>
        <begin position="626"/>
        <end position="647"/>
    </location>
</feature>
<dbReference type="Pfam" id="PF01841">
    <property type="entry name" value="Transglut_core"/>
    <property type="match status" value="1"/>
</dbReference>
<feature type="transmembrane region" description="Helical" evidence="2">
    <location>
        <begin position="12"/>
        <end position="34"/>
    </location>
</feature>
<keyword evidence="5" id="KW-1185">Reference proteome</keyword>
<feature type="region of interest" description="Disordered" evidence="1">
    <location>
        <begin position="558"/>
        <end position="619"/>
    </location>
</feature>
<organism evidence="4 5">
    <name type="scientific">Nocardioides caeni</name>
    <dbReference type="NCBI Taxonomy" id="574700"/>
    <lineage>
        <taxon>Bacteria</taxon>
        <taxon>Bacillati</taxon>
        <taxon>Actinomycetota</taxon>
        <taxon>Actinomycetes</taxon>
        <taxon>Propionibacteriales</taxon>
        <taxon>Nocardioidaceae</taxon>
        <taxon>Nocardioides</taxon>
    </lineage>
</organism>
<comment type="caution">
    <text evidence="4">The sequence shown here is derived from an EMBL/GenBank/DDBJ whole genome shotgun (WGS) entry which is preliminary data.</text>
</comment>
<keyword evidence="2" id="KW-0472">Membrane</keyword>
<dbReference type="Proteomes" id="UP000307087">
    <property type="component" value="Unassembled WGS sequence"/>
</dbReference>
<gene>
    <name evidence="4" type="ORF">E9934_02695</name>
</gene>
<dbReference type="Pfam" id="PF11992">
    <property type="entry name" value="TgpA_N"/>
    <property type="match status" value="1"/>
</dbReference>
<dbReference type="AlphaFoldDB" id="A0A4S8NTU0"/>
<feature type="transmembrane region" description="Helical" evidence="2">
    <location>
        <begin position="46"/>
        <end position="65"/>
    </location>
</feature>
<dbReference type="InterPro" id="IPR002931">
    <property type="entry name" value="Transglutaminase-like"/>
</dbReference>
<keyword evidence="2" id="KW-1133">Transmembrane helix</keyword>
<dbReference type="InterPro" id="IPR038765">
    <property type="entry name" value="Papain-like_cys_pep_sf"/>
</dbReference>
<dbReference type="SMART" id="SM00460">
    <property type="entry name" value="TGc"/>
    <property type="match status" value="1"/>
</dbReference>
<keyword evidence="2" id="KW-0812">Transmembrane</keyword>
<dbReference type="PANTHER" id="PTHR42736:SF1">
    <property type="entry name" value="PROTEIN-GLUTAMINE GAMMA-GLUTAMYLTRANSFERASE"/>
    <property type="match status" value="1"/>
</dbReference>
<feature type="domain" description="Transglutaminase-like" evidence="3">
    <location>
        <begin position="488"/>
        <end position="558"/>
    </location>
</feature>
<evidence type="ECO:0000256" key="1">
    <source>
        <dbReference type="SAM" id="MobiDB-lite"/>
    </source>
</evidence>
<dbReference type="InterPro" id="IPR052901">
    <property type="entry name" value="Bact_TGase-like"/>
</dbReference>
<feature type="transmembrane region" description="Helical" evidence="2">
    <location>
        <begin position="74"/>
        <end position="92"/>
    </location>
</feature>
<dbReference type="InterPro" id="IPR021878">
    <property type="entry name" value="TgpA_N"/>
</dbReference>
<evidence type="ECO:0000256" key="2">
    <source>
        <dbReference type="SAM" id="Phobius"/>
    </source>
</evidence>
<feature type="transmembrane region" description="Helical" evidence="2">
    <location>
        <begin position="130"/>
        <end position="148"/>
    </location>
</feature>
<proteinExistence type="predicted"/>
<evidence type="ECO:0000313" key="4">
    <source>
        <dbReference type="EMBL" id="THV18539.1"/>
    </source>
</evidence>
<dbReference type="PANTHER" id="PTHR42736">
    <property type="entry name" value="PROTEIN-GLUTAMINE GAMMA-GLUTAMYLTRANSFERASE"/>
    <property type="match status" value="1"/>
</dbReference>